<dbReference type="RefSeq" id="WP_349641049.1">
    <property type="nucleotide sequence ID" value="NZ_CAWVOH010000001.1"/>
</dbReference>
<dbReference type="InterPro" id="IPR018649">
    <property type="entry name" value="SHOCT"/>
</dbReference>
<evidence type="ECO:0000259" key="3">
    <source>
        <dbReference type="Pfam" id="PF14470"/>
    </source>
</evidence>
<evidence type="ECO:0000313" key="5">
    <source>
        <dbReference type="Proteomes" id="UP001314241"/>
    </source>
</evidence>
<dbReference type="InterPro" id="IPR039519">
    <property type="entry name" value="YokE-like_PH"/>
</dbReference>
<accession>A0ABM9N2W1</accession>
<name>A0ABM9N2W1_9LACO</name>
<reference evidence="4 5" key="1">
    <citation type="submission" date="2024-01" db="EMBL/GenBank/DDBJ databases">
        <authorList>
            <person name="Botero Cardona J."/>
        </authorList>
    </citation>
    <scope>NUCLEOTIDE SEQUENCE [LARGE SCALE GENOMIC DNA]</scope>
    <source>
        <strain evidence="4 5">LMG 33000</strain>
    </source>
</reference>
<dbReference type="Pfam" id="PF14470">
    <property type="entry name" value="bPH_3"/>
    <property type="match status" value="1"/>
</dbReference>
<dbReference type="Proteomes" id="UP001314241">
    <property type="component" value="Unassembled WGS sequence"/>
</dbReference>
<organism evidence="4 5">
    <name type="scientific">Eupransor demetentiae</name>
    <dbReference type="NCBI Taxonomy" id="3109584"/>
    <lineage>
        <taxon>Bacteria</taxon>
        <taxon>Bacillati</taxon>
        <taxon>Bacillota</taxon>
        <taxon>Bacilli</taxon>
        <taxon>Lactobacillales</taxon>
        <taxon>Lactobacillaceae</taxon>
        <taxon>Eupransor</taxon>
    </lineage>
</organism>
<protein>
    <recommendedName>
        <fullName evidence="6">SHOCT domain-containing protein</fullName>
    </recommendedName>
</protein>
<proteinExistence type="predicted"/>
<feature type="domain" description="YokE-like PH" evidence="3">
    <location>
        <begin position="121"/>
        <end position="211"/>
    </location>
</feature>
<evidence type="ECO:0008006" key="6">
    <source>
        <dbReference type="Google" id="ProtNLM"/>
    </source>
</evidence>
<feature type="region of interest" description="Disordered" evidence="1">
    <location>
        <begin position="58"/>
        <end position="87"/>
    </location>
</feature>
<gene>
    <name evidence="4" type="ORF">R54876_GBNLAHCA_00036</name>
</gene>
<sequence>MAKECLICNEKIGFGKSTTVADGHIDFNCASKTLEKPAAFSAVDWFQHHTAEECKEIIESGQPRTKDQVKEDNQAYKTEHRTETQKQHDEDMLKIKAQMDAAGVSDLFGTKKEVRHLLEILRDNETILYATSGFSDSKTVLVVLTDQRLVFVNNNWTWGSDFKEFPFNHINSVSYSKKLVLANVAITNGANTTLIENVSKETAPILVDKLRQAMDSYDNKSSQPQAESQDDSFTKIRKLKSLLDEGIITQEEFDVKKKQLLGL</sequence>
<keyword evidence="5" id="KW-1185">Reference proteome</keyword>
<evidence type="ECO:0000313" key="4">
    <source>
        <dbReference type="EMBL" id="CAK8053481.1"/>
    </source>
</evidence>
<dbReference type="Pfam" id="PF09851">
    <property type="entry name" value="SHOCT"/>
    <property type="match status" value="1"/>
</dbReference>
<feature type="domain" description="SHOCT" evidence="2">
    <location>
        <begin position="235"/>
        <end position="261"/>
    </location>
</feature>
<comment type="caution">
    <text evidence="4">The sequence shown here is derived from an EMBL/GenBank/DDBJ whole genome shotgun (WGS) entry which is preliminary data.</text>
</comment>
<dbReference type="EMBL" id="CAWVOH010000001">
    <property type="protein sequence ID" value="CAK8053481.1"/>
    <property type="molecule type" value="Genomic_DNA"/>
</dbReference>
<evidence type="ECO:0000256" key="1">
    <source>
        <dbReference type="SAM" id="MobiDB-lite"/>
    </source>
</evidence>
<evidence type="ECO:0000259" key="2">
    <source>
        <dbReference type="Pfam" id="PF09851"/>
    </source>
</evidence>